<reference evidence="2 3" key="1">
    <citation type="submission" date="2023-03" db="EMBL/GenBank/DDBJ databases">
        <title>High-quality genome of Scylla paramamosain provides insights in environmental adaptation.</title>
        <authorList>
            <person name="Zhang L."/>
        </authorList>
    </citation>
    <scope>NUCLEOTIDE SEQUENCE [LARGE SCALE GENOMIC DNA]</scope>
    <source>
        <strain evidence="2">LZ_2023a</strain>
        <tissue evidence="2">Muscle</tissue>
    </source>
</reference>
<evidence type="ECO:0000256" key="1">
    <source>
        <dbReference type="SAM" id="MobiDB-lite"/>
    </source>
</evidence>
<protein>
    <submittedName>
        <fullName evidence="2">Uncharacterized protein</fullName>
    </submittedName>
</protein>
<dbReference type="Proteomes" id="UP001487740">
    <property type="component" value="Unassembled WGS sequence"/>
</dbReference>
<keyword evidence="3" id="KW-1185">Reference proteome</keyword>
<dbReference type="EMBL" id="JARAKH010000020">
    <property type="protein sequence ID" value="KAK8393787.1"/>
    <property type="molecule type" value="Genomic_DNA"/>
</dbReference>
<dbReference type="AlphaFoldDB" id="A0AAW0U307"/>
<organism evidence="2 3">
    <name type="scientific">Scylla paramamosain</name>
    <name type="common">Mud crab</name>
    <dbReference type="NCBI Taxonomy" id="85552"/>
    <lineage>
        <taxon>Eukaryota</taxon>
        <taxon>Metazoa</taxon>
        <taxon>Ecdysozoa</taxon>
        <taxon>Arthropoda</taxon>
        <taxon>Crustacea</taxon>
        <taxon>Multicrustacea</taxon>
        <taxon>Malacostraca</taxon>
        <taxon>Eumalacostraca</taxon>
        <taxon>Eucarida</taxon>
        <taxon>Decapoda</taxon>
        <taxon>Pleocyemata</taxon>
        <taxon>Brachyura</taxon>
        <taxon>Eubrachyura</taxon>
        <taxon>Portunoidea</taxon>
        <taxon>Portunidae</taxon>
        <taxon>Portuninae</taxon>
        <taxon>Scylla</taxon>
    </lineage>
</organism>
<comment type="caution">
    <text evidence="2">The sequence shown here is derived from an EMBL/GenBank/DDBJ whole genome shotgun (WGS) entry which is preliminary data.</text>
</comment>
<proteinExistence type="predicted"/>
<feature type="region of interest" description="Disordered" evidence="1">
    <location>
        <begin position="64"/>
        <end position="84"/>
    </location>
</feature>
<dbReference type="EMBL" id="JARAKH010000020">
    <property type="protein sequence ID" value="KAK8393788.1"/>
    <property type="molecule type" value="Genomic_DNA"/>
</dbReference>
<evidence type="ECO:0000313" key="2">
    <source>
        <dbReference type="EMBL" id="KAK8393788.1"/>
    </source>
</evidence>
<evidence type="ECO:0000313" key="3">
    <source>
        <dbReference type="Proteomes" id="UP001487740"/>
    </source>
</evidence>
<gene>
    <name evidence="2" type="ORF">O3P69_006834</name>
</gene>
<name>A0AAW0U307_SCYPA</name>
<sequence>MCGGRDAICFPFVTLENRTKETQQTSCEVLAALQRSGNTTFYVQVCEGDTLRLLVGPHGRWDLGGGTASPPFATPPSLYSSVKP</sequence>
<accession>A0AAW0U307</accession>